<feature type="domain" description="Galactosyltransferase N-terminal" evidence="12">
    <location>
        <begin position="10"/>
        <end position="111"/>
    </location>
</feature>
<evidence type="ECO:0000256" key="9">
    <source>
        <dbReference type="ARBA" id="ARBA00023136"/>
    </source>
</evidence>
<evidence type="ECO:0000313" key="13">
    <source>
        <dbReference type="Proteomes" id="UP000095280"/>
    </source>
</evidence>
<reference evidence="14 15" key="1">
    <citation type="submission" date="2016-11" db="UniProtKB">
        <authorList>
            <consortium name="WormBaseParasite"/>
        </authorList>
    </citation>
    <scope>IDENTIFICATION</scope>
</reference>
<dbReference type="GO" id="GO:0008378">
    <property type="term" value="F:galactosyltransferase activity"/>
    <property type="evidence" value="ECO:0007669"/>
    <property type="project" value="TreeGrafter"/>
</dbReference>
<dbReference type="UniPathway" id="UPA00378"/>
<accession>A0A1I8JAG0</accession>
<dbReference type="AlphaFoldDB" id="A0A1I8JAG0"/>
<evidence type="ECO:0000256" key="6">
    <source>
        <dbReference type="ARBA" id="ARBA00022692"/>
    </source>
</evidence>
<evidence type="ECO:0000256" key="7">
    <source>
        <dbReference type="ARBA" id="ARBA00022968"/>
    </source>
</evidence>
<keyword evidence="6" id="KW-0812">Transmembrane</keyword>
<dbReference type="Pfam" id="PF13733">
    <property type="entry name" value="Glyco_transf_7N"/>
    <property type="match status" value="1"/>
</dbReference>
<evidence type="ECO:0000256" key="1">
    <source>
        <dbReference type="ARBA" id="ARBA00004606"/>
    </source>
</evidence>
<sequence>MPWSEFRQPQFGGRHRPADCRPSSCVLLLIPYRQRLRHLQVLLRHLHPVMQAQNLCYTIVVAEQHGNATFNKAKLMNAAFLESVKLGKFGCVIFHDVDLIPANRRIPYGCPAYPRHNSVSIDKFGYSLPYKQLVGGVLAMPIRHFLRVNGYSNLFWGWGGEDDDMET</sequence>
<evidence type="ECO:0000259" key="12">
    <source>
        <dbReference type="Pfam" id="PF13733"/>
    </source>
</evidence>
<dbReference type="GO" id="GO:0016020">
    <property type="term" value="C:membrane"/>
    <property type="evidence" value="ECO:0007669"/>
    <property type="project" value="UniProtKB-SubCell"/>
</dbReference>
<name>A0A1I8JAG0_9PLAT</name>
<protein>
    <submittedName>
        <fullName evidence="14 15">Glyco_transf_7N domain-containing protein</fullName>
    </submittedName>
</protein>
<dbReference type="InterPro" id="IPR029044">
    <property type="entry name" value="Nucleotide-diphossugar_trans"/>
</dbReference>
<dbReference type="PANTHER" id="PTHR19300">
    <property type="entry name" value="BETA-1,4-GALACTOSYLTRANSFERASE"/>
    <property type="match status" value="1"/>
</dbReference>
<evidence type="ECO:0000256" key="2">
    <source>
        <dbReference type="ARBA" id="ARBA00004922"/>
    </source>
</evidence>
<proteinExistence type="inferred from homology"/>
<evidence type="ECO:0000313" key="14">
    <source>
        <dbReference type="WBParaSite" id="maker-uti_cns_0045746-snap-gene-0.4-mRNA-1"/>
    </source>
</evidence>
<evidence type="ECO:0000259" key="11">
    <source>
        <dbReference type="Pfam" id="PF02709"/>
    </source>
</evidence>
<dbReference type="Gene3D" id="3.90.550.10">
    <property type="entry name" value="Spore Coat Polysaccharide Biosynthesis Protein SpsA, Chain A"/>
    <property type="match status" value="1"/>
</dbReference>
<keyword evidence="13" id="KW-1185">Reference proteome</keyword>
<keyword evidence="10" id="KW-0325">Glycoprotein</keyword>
<keyword evidence="5" id="KW-0808">Transferase</keyword>
<dbReference type="GO" id="GO:0033842">
    <property type="term" value="F:N-acetyl-beta-glucosaminyl-derivative 4-beta-N-acetylgalactosaminyltransferase activity"/>
    <property type="evidence" value="ECO:0007669"/>
    <property type="project" value="TreeGrafter"/>
</dbReference>
<evidence type="ECO:0000256" key="5">
    <source>
        <dbReference type="ARBA" id="ARBA00022679"/>
    </source>
</evidence>
<dbReference type="InterPro" id="IPR027791">
    <property type="entry name" value="Galactosyl_T_C"/>
</dbReference>
<keyword evidence="7" id="KW-0735">Signal-anchor</keyword>
<organism evidence="13 15">
    <name type="scientific">Macrostomum lignano</name>
    <dbReference type="NCBI Taxonomy" id="282301"/>
    <lineage>
        <taxon>Eukaryota</taxon>
        <taxon>Metazoa</taxon>
        <taxon>Spiralia</taxon>
        <taxon>Lophotrochozoa</taxon>
        <taxon>Platyhelminthes</taxon>
        <taxon>Rhabditophora</taxon>
        <taxon>Macrostomorpha</taxon>
        <taxon>Macrostomida</taxon>
        <taxon>Macrostomidae</taxon>
        <taxon>Macrostomum</taxon>
    </lineage>
</organism>
<dbReference type="GO" id="GO:0005975">
    <property type="term" value="P:carbohydrate metabolic process"/>
    <property type="evidence" value="ECO:0007669"/>
    <property type="project" value="InterPro"/>
</dbReference>
<evidence type="ECO:0000256" key="4">
    <source>
        <dbReference type="ARBA" id="ARBA00022676"/>
    </source>
</evidence>
<feature type="domain" description="Galactosyltransferase C-terminal" evidence="11">
    <location>
        <begin position="115"/>
        <end position="165"/>
    </location>
</feature>
<dbReference type="GO" id="GO:0005794">
    <property type="term" value="C:Golgi apparatus"/>
    <property type="evidence" value="ECO:0007669"/>
    <property type="project" value="TreeGrafter"/>
</dbReference>
<comment type="similarity">
    <text evidence="3">Belongs to the glycosyltransferase 7 family.</text>
</comment>
<evidence type="ECO:0000256" key="8">
    <source>
        <dbReference type="ARBA" id="ARBA00022989"/>
    </source>
</evidence>
<comment type="subcellular location">
    <subcellularLocation>
        <location evidence="1">Membrane</location>
        <topology evidence="1">Single-pass type II membrane protein</topology>
    </subcellularLocation>
</comment>
<dbReference type="InterPro" id="IPR003859">
    <property type="entry name" value="Galactosyl_T"/>
</dbReference>
<comment type="pathway">
    <text evidence="2">Protein modification; protein glycosylation.</text>
</comment>
<dbReference type="PRINTS" id="PR02050">
    <property type="entry name" value="B14GALTRFASE"/>
</dbReference>
<dbReference type="Proteomes" id="UP000095280">
    <property type="component" value="Unplaced"/>
</dbReference>
<evidence type="ECO:0000313" key="15">
    <source>
        <dbReference type="WBParaSite" id="maker-uti_cns_0046453-snap-gene-0.2-mRNA-1"/>
    </source>
</evidence>
<evidence type="ECO:0000256" key="3">
    <source>
        <dbReference type="ARBA" id="ARBA00005735"/>
    </source>
</evidence>
<evidence type="ECO:0000256" key="10">
    <source>
        <dbReference type="ARBA" id="ARBA00023180"/>
    </source>
</evidence>
<keyword evidence="4" id="KW-0328">Glycosyltransferase</keyword>
<dbReference type="WBParaSite" id="maker-uti_cns_0046453-snap-gene-0.2-mRNA-1">
    <property type="protein sequence ID" value="maker-uti_cns_0046453-snap-gene-0.2-mRNA-1"/>
    <property type="gene ID" value="maker-uti_cns_0046453-snap-gene-0.2"/>
</dbReference>
<keyword evidence="9" id="KW-0472">Membrane</keyword>
<keyword evidence="8" id="KW-1133">Transmembrane helix</keyword>
<dbReference type="Pfam" id="PF02709">
    <property type="entry name" value="Glyco_transf_7C"/>
    <property type="match status" value="1"/>
</dbReference>
<dbReference type="WBParaSite" id="maker-uti_cns_0045746-snap-gene-0.4-mRNA-1">
    <property type="protein sequence ID" value="maker-uti_cns_0045746-snap-gene-0.4-mRNA-1"/>
    <property type="gene ID" value="maker-uti_cns_0045746-snap-gene-0.4"/>
</dbReference>
<dbReference type="GO" id="GO:0006688">
    <property type="term" value="P:glycosphingolipid biosynthetic process"/>
    <property type="evidence" value="ECO:0007669"/>
    <property type="project" value="TreeGrafter"/>
</dbReference>
<dbReference type="SUPFAM" id="SSF53448">
    <property type="entry name" value="Nucleotide-diphospho-sugar transferases"/>
    <property type="match status" value="1"/>
</dbReference>
<dbReference type="InterPro" id="IPR027995">
    <property type="entry name" value="Galactosyl_T_N"/>
</dbReference>
<dbReference type="PANTHER" id="PTHR19300:SF46">
    <property type="entry name" value="BETA-1,4-N-ACETYLGALACTOSAMINYLTRANSFERASE"/>
    <property type="match status" value="1"/>
</dbReference>